<feature type="compositionally biased region" description="Polar residues" evidence="6">
    <location>
        <begin position="279"/>
        <end position="288"/>
    </location>
</feature>
<dbReference type="InterPro" id="IPR052337">
    <property type="entry name" value="SAT4-like"/>
</dbReference>
<evidence type="ECO:0000313" key="10">
    <source>
        <dbReference type="Proteomes" id="UP001310890"/>
    </source>
</evidence>
<comment type="caution">
    <text evidence="9">The sequence shown here is derived from an EMBL/GenBank/DDBJ whole genome shotgun (WGS) entry which is preliminary data.</text>
</comment>
<dbReference type="PANTHER" id="PTHR33048">
    <property type="entry name" value="PTH11-LIKE INTEGRAL MEMBRANE PROTEIN (AFU_ORTHOLOGUE AFUA_5G11245)"/>
    <property type="match status" value="1"/>
</dbReference>
<gene>
    <name evidence="9" type="ORF">LTR62_005359</name>
</gene>
<evidence type="ECO:0000256" key="7">
    <source>
        <dbReference type="SAM" id="Phobius"/>
    </source>
</evidence>
<feature type="transmembrane region" description="Helical" evidence="7">
    <location>
        <begin position="155"/>
        <end position="175"/>
    </location>
</feature>
<feature type="transmembrane region" description="Helical" evidence="7">
    <location>
        <begin position="230"/>
        <end position="249"/>
    </location>
</feature>
<evidence type="ECO:0000256" key="6">
    <source>
        <dbReference type="SAM" id="MobiDB-lite"/>
    </source>
</evidence>
<feature type="transmembrane region" description="Helical" evidence="7">
    <location>
        <begin position="100"/>
        <end position="124"/>
    </location>
</feature>
<evidence type="ECO:0000313" key="9">
    <source>
        <dbReference type="EMBL" id="KAK5111159.1"/>
    </source>
</evidence>
<comment type="similarity">
    <text evidence="5">Belongs to the SAT4 family.</text>
</comment>
<evidence type="ECO:0000256" key="3">
    <source>
        <dbReference type="ARBA" id="ARBA00022989"/>
    </source>
</evidence>
<dbReference type="Pfam" id="PF20684">
    <property type="entry name" value="Fung_rhodopsin"/>
    <property type="match status" value="1"/>
</dbReference>
<accession>A0AAN7TEB8</accession>
<keyword evidence="4 7" id="KW-0472">Membrane</keyword>
<keyword evidence="3 7" id="KW-1133">Transmembrane helix</keyword>
<keyword evidence="2 7" id="KW-0812">Transmembrane</keyword>
<feature type="transmembrane region" description="Helical" evidence="7">
    <location>
        <begin position="187"/>
        <end position="210"/>
    </location>
</feature>
<dbReference type="GO" id="GO:0016020">
    <property type="term" value="C:membrane"/>
    <property type="evidence" value="ECO:0007669"/>
    <property type="project" value="UniProtKB-SubCell"/>
</dbReference>
<feature type="transmembrane region" description="Helical" evidence="7">
    <location>
        <begin position="21"/>
        <end position="45"/>
    </location>
</feature>
<feature type="transmembrane region" description="Helical" evidence="7">
    <location>
        <begin position="65"/>
        <end position="88"/>
    </location>
</feature>
<evidence type="ECO:0000259" key="8">
    <source>
        <dbReference type="Pfam" id="PF20684"/>
    </source>
</evidence>
<comment type="subcellular location">
    <subcellularLocation>
        <location evidence="1">Membrane</location>
        <topology evidence="1">Multi-pass membrane protein</topology>
    </subcellularLocation>
</comment>
<proteinExistence type="inferred from homology"/>
<protein>
    <recommendedName>
        <fullName evidence="8">Rhodopsin domain-containing protein</fullName>
    </recommendedName>
</protein>
<name>A0AAN7TEB8_9PEZI</name>
<evidence type="ECO:0000256" key="5">
    <source>
        <dbReference type="ARBA" id="ARBA00038359"/>
    </source>
</evidence>
<feature type="domain" description="Rhodopsin" evidence="8">
    <location>
        <begin position="4"/>
        <end position="250"/>
    </location>
</feature>
<dbReference type="EMBL" id="JAVRRL010000042">
    <property type="protein sequence ID" value="KAK5111159.1"/>
    <property type="molecule type" value="Genomic_DNA"/>
</dbReference>
<organism evidence="9 10">
    <name type="scientific">Meristemomyces frigidus</name>
    <dbReference type="NCBI Taxonomy" id="1508187"/>
    <lineage>
        <taxon>Eukaryota</taxon>
        <taxon>Fungi</taxon>
        <taxon>Dikarya</taxon>
        <taxon>Ascomycota</taxon>
        <taxon>Pezizomycotina</taxon>
        <taxon>Dothideomycetes</taxon>
        <taxon>Dothideomycetidae</taxon>
        <taxon>Mycosphaerellales</taxon>
        <taxon>Teratosphaeriaceae</taxon>
        <taxon>Meristemomyces</taxon>
    </lineage>
</organism>
<dbReference type="PANTHER" id="PTHR33048:SF129">
    <property type="entry name" value="INTEGRAL MEMBRANE PROTEIN-RELATED"/>
    <property type="match status" value="1"/>
</dbReference>
<feature type="compositionally biased region" description="Polar residues" evidence="6">
    <location>
        <begin position="354"/>
        <end position="366"/>
    </location>
</feature>
<dbReference type="InterPro" id="IPR049326">
    <property type="entry name" value="Rhodopsin_dom_fungi"/>
</dbReference>
<feature type="region of interest" description="Disordered" evidence="6">
    <location>
        <begin position="264"/>
        <end position="397"/>
    </location>
</feature>
<sequence>MVGMRLWLRSRKQAGGLGLDDALLVPGYVAATGFSALIIIGNLHYGVDRHIWDVPPAWFEAAVLLAWLTELFFTVSSCATKISVLLFYRRLTKGTISKRWKGATIGAIVFTAAYGLALILALVFNCRPTNAYWKVYSDHYHEDYTCSDTKAINPLAGALSVFSDFYAVFLPMLMLRHFDIPHRQKVALNLVFSLGLLVGGAGIARTYYLWQLGYDYDITFVGYRLLMSSVLELQIGLICASAPALRVFFRQYLAEPFSRALNTARTDRGESRVGKRDSSQVAQSIDSYTSHRRSGSLGAGSAVDAKIMQHRTAPLEEEEEPEQFGASVPSAKLRTDSPAMQVRTPEDYEVYTLKNLQRNRPSQHYPSKSSSSWDMEDHKDSSSHKPLTTCYSPPSRG</sequence>
<feature type="compositionally biased region" description="Polar residues" evidence="6">
    <location>
        <begin position="384"/>
        <end position="397"/>
    </location>
</feature>
<evidence type="ECO:0000256" key="2">
    <source>
        <dbReference type="ARBA" id="ARBA00022692"/>
    </source>
</evidence>
<reference evidence="9" key="1">
    <citation type="submission" date="2023-08" db="EMBL/GenBank/DDBJ databases">
        <title>Black Yeasts Isolated from many extreme environments.</title>
        <authorList>
            <person name="Coleine C."/>
            <person name="Stajich J.E."/>
            <person name="Selbmann L."/>
        </authorList>
    </citation>
    <scope>NUCLEOTIDE SEQUENCE</scope>
    <source>
        <strain evidence="9">CCFEE 5401</strain>
    </source>
</reference>
<evidence type="ECO:0000256" key="1">
    <source>
        <dbReference type="ARBA" id="ARBA00004141"/>
    </source>
</evidence>
<dbReference type="AlphaFoldDB" id="A0AAN7TEB8"/>
<evidence type="ECO:0000256" key="4">
    <source>
        <dbReference type="ARBA" id="ARBA00023136"/>
    </source>
</evidence>
<dbReference type="Proteomes" id="UP001310890">
    <property type="component" value="Unassembled WGS sequence"/>
</dbReference>
<feature type="compositionally biased region" description="Basic and acidic residues" evidence="6">
    <location>
        <begin position="265"/>
        <end position="278"/>
    </location>
</feature>